<evidence type="ECO:0000256" key="9">
    <source>
        <dbReference type="PIRSR" id="PIRSR601929-1"/>
    </source>
</evidence>
<keyword evidence="6 12" id="KW-0732">Signal</keyword>
<name>A0A8T0GKP8_CERPU</name>
<keyword evidence="15" id="KW-1185">Reference proteome</keyword>
<keyword evidence="4 12" id="KW-0964">Secreted</keyword>
<dbReference type="GO" id="GO:0048046">
    <property type="term" value="C:apoplast"/>
    <property type="evidence" value="ECO:0007669"/>
    <property type="project" value="UniProtKB-SubCell"/>
</dbReference>
<organism evidence="14 15">
    <name type="scientific">Ceratodon purpureus</name>
    <name type="common">Fire moss</name>
    <name type="synonym">Dicranum purpureum</name>
    <dbReference type="NCBI Taxonomy" id="3225"/>
    <lineage>
        <taxon>Eukaryota</taxon>
        <taxon>Viridiplantae</taxon>
        <taxon>Streptophyta</taxon>
        <taxon>Embryophyta</taxon>
        <taxon>Bryophyta</taxon>
        <taxon>Bryophytina</taxon>
        <taxon>Bryopsida</taxon>
        <taxon>Dicranidae</taxon>
        <taxon>Pseudoditrichales</taxon>
        <taxon>Ditrichaceae</taxon>
        <taxon>Ceratodon</taxon>
    </lineage>
</organism>
<dbReference type="GO" id="GO:0030145">
    <property type="term" value="F:manganese ion binding"/>
    <property type="evidence" value="ECO:0007669"/>
    <property type="project" value="UniProtKB-UniRule"/>
</dbReference>
<sequence>MAKLMLAFVAAALLVACVSAGEASPINDFCVADLNSTLMINGLACKSPAMVMSEDFLFKGFEVDADTNNPLGIGIIPGFAAVNYPALNTQGLSLAKINYAKGGLVPPHTHPRAAEVITVIKGEVYMGFVDTAGKLFAATLKTGDFFNFPKGLVHFQLNVGSGHAETLSVLNAQNPGIQLMATSLFGSSPFIRDDVLERAFGISHDTQEQIRMALVPGYKA</sequence>
<accession>A0A8T0GKP8</accession>
<feature type="domain" description="Cupin type-1" evidence="13">
    <location>
        <begin position="59"/>
        <end position="208"/>
    </location>
</feature>
<dbReference type="InterPro" id="IPR014710">
    <property type="entry name" value="RmlC-like_jellyroll"/>
</dbReference>
<dbReference type="FunFam" id="2.60.120.10:FF:000025">
    <property type="entry name" value="germin-like protein subfamily 2 member 1"/>
    <property type="match status" value="1"/>
</dbReference>
<feature type="binding site" evidence="10">
    <location>
        <position position="115"/>
    </location>
    <ligand>
        <name>Mn(2+)</name>
        <dbReference type="ChEBI" id="CHEBI:29035"/>
    </ligand>
</feature>
<feature type="binding site" evidence="10">
    <location>
        <position position="110"/>
    </location>
    <ligand>
        <name>Mn(2+)</name>
        <dbReference type="ChEBI" id="CHEBI:29035"/>
    </ligand>
</feature>
<feature type="binding site" evidence="9">
    <location>
        <position position="115"/>
    </location>
    <ligand>
        <name>oxalate</name>
        <dbReference type="ChEBI" id="CHEBI:30623"/>
    </ligand>
</feature>
<dbReference type="InterPro" id="IPR019780">
    <property type="entry name" value="Germin_Mn-BS"/>
</dbReference>
<feature type="chain" id="PRO_5035969543" description="Germin-like protein" evidence="12">
    <location>
        <begin position="21"/>
        <end position="220"/>
    </location>
</feature>
<proteinExistence type="inferred from homology"/>
<dbReference type="SMART" id="SM00835">
    <property type="entry name" value="Cupin_1"/>
    <property type="match status" value="1"/>
</dbReference>
<feature type="disulfide bond" evidence="11">
    <location>
        <begin position="30"/>
        <end position="45"/>
    </location>
</feature>
<protein>
    <recommendedName>
        <fullName evidence="12">Germin-like protein</fullName>
    </recommendedName>
</protein>
<keyword evidence="5 9" id="KW-0479">Metal-binding</keyword>
<evidence type="ECO:0000256" key="7">
    <source>
        <dbReference type="ARBA" id="ARBA00023157"/>
    </source>
</evidence>
<dbReference type="AlphaFoldDB" id="A0A8T0GKP8"/>
<evidence type="ECO:0000256" key="8">
    <source>
        <dbReference type="ARBA" id="ARBA00023211"/>
    </source>
</evidence>
<keyword evidence="3 12" id="KW-0052">Apoplast</keyword>
<evidence type="ECO:0000256" key="12">
    <source>
        <dbReference type="RuleBase" id="RU366015"/>
    </source>
</evidence>
<evidence type="ECO:0000256" key="1">
    <source>
        <dbReference type="ARBA" id="ARBA00004271"/>
    </source>
</evidence>
<dbReference type="Proteomes" id="UP000822688">
    <property type="component" value="Chromosome 10"/>
</dbReference>
<feature type="binding site" evidence="10">
    <location>
        <position position="108"/>
    </location>
    <ligand>
        <name>Mn(2+)</name>
        <dbReference type="ChEBI" id="CHEBI:29035"/>
    </ligand>
</feature>
<dbReference type="PROSITE" id="PS00725">
    <property type="entry name" value="GERMIN"/>
    <property type="match status" value="1"/>
</dbReference>
<dbReference type="SUPFAM" id="SSF51182">
    <property type="entry name" value="RmlC-like cupins"/>
    <property type="match status" value="1"/>
</dbReference>
<dbReference type="InterPro" id="IPR001929">
    <property type="entry name" value="Germin"/>
</dbReference>
<dbReference type="PANTHER" id="PTHR31238">
    <property type="entry name" value="GERMIN-LIKE PROTEIN SUBFAMILY 3 MEMBER 3"/>
    <property type="match status" value="1"/>
</dbReference>
<dbReference type="GO" id="GO:2000280">
    <property type="term" value="P:regulation of root development"/>
    <property type="evidence" value="ECO:0007669"/>
    <property type="project" value="UniProtKB-ARBA"/>
</dbReference>
<dbReference type="Pfam" id="PF00190">
    <property type="entry name" value="Cupin_1"/>
    <property type="match status" value="1"/>
</dbReference>
<feature type="signal peptide" evidence="12">
    <location>
        <begin position="1"/>
        <end position="20"/>
    </location>
</feature>
<evidence type="ECO:0000256" key="10">
    <source>
        <dbReference type="PIRSR" id="PIRSR601929-2"/>
    </source>
</evidence>
<comment type="subcellular location">
    <subcellularLocation>
        <location evidence="1 12">Secreted</location>
        <location evidence="1 12">Extracellular space</location>
        <location evidence="1 12">Apoplast</location>
    </subcellularLocation>
</comment>
<evidence type="ECO:0000259" key="13">
    <source>
        <dbReference type="SMART" id="SM00835"/>
    </source>
</evidence>
<evidence type="ECO:0000256" key="4">
    <source>
        <dbReference type="ARBA" id="ARBA00022525"/>
    </source>
</evidence>
<feature type="binding site" evidence="10">
    <location>
        <position position="154"/>
    </location>
    <ligand>
        <name>Mn(2+)</name>
        <dbReference type="ChEBI" id="CHEBI:29035"/>
    </ligand>
</feature>
<reference evidence="14" key="1">
    <citation type="submission" date="2020-06" db="EMBL/GenBank/DDBJ databases">
        <title>WGS assembly of Ceratodon purpureus strain R40.</title>
        <authorList>
            <person name="Carey S.B."/>
            <person name="Jenkins J."/>
            <person name="Shu S."/>
            <person name="Lovell J.T."/>
            <person name="Sreedasyam A."/>
            <person name="Maumus F."/>
            <person name="Tiley G.P."/>
            <person name="Fernandez-Pozo N."/>
            <person name="Barry K."/>
            <person name="Chen C."/>
            <person name="Wang M."/>
            <person name="Lipzen A."/>
            <person name="Daum C."/>
            <person name="Saski C.A."/>
            <person name="Payton A.C."/>
            <person name="Mcbreen J.C."/>
            <person name="Conrad R.E."/>
            <person name="Kollar L.M."/>
            <person name="Olsson S."/>
            <person name="Huttunen S."/>
            <person name="Landis J.B."/>
            <person name="Wickett N.J."/>
            <person name="Johnson M.G."/>
            <person name="Rensing S.A."/>
            <person name="Grimwood J."/>
            <person name="Schmutz J."/>
            <person name="Mcdaniel S.F."/>
        </authorList>
    </citation>
    <scope>NUCLEOTIDE SEQUENCE</scope>
    <source>
        <strain evidence="14">R40</strain>
    </source>
</reference>
<dbReference type="PRINTS" id="PR00325">
    <property type="entry name" value="GERMIN"/>
</dbReference>
<evidence type="ECO:0000256" key="6">
    <source>
        <dbReference type="ARBA" id="ARBA00022729"/>
    </source>
</evidence>
<dbReference type="InterPro" id="IPR011051">
    <property type="entry name" value="RmlC_Cupin_sf"/>
</dbReference>
<comment type="similarity">
    <text evidence="2 12">Belongs to the germin family.</text>
</comment>
<evidence type="ECO:0000256" key="5">
    <source>
        <dbReference type="ARBA" id="ARBA00022723"/>
    </source>
</evidence>
<dbReference type="OrthoDB" id="1921208at2759"/>
<dbReference type="InterPro" id="IPR006045">
    <property type="entry name" value="Cupin_1"/>
</dbReference>
<keyword evidence="7 11" id="KW-1015">Disulfide bond</keyword>
<dbReference type="Gene3D" id="2.60.120.10">
    <property type="entry name" value="Jelly Rolls"/>
    <property type="match status" value="1"/>
</dbReference>
<evidence type="ECO:0000256" key="2">
    <source>
        <dbReference type="ARBA" id="ARBA00007456"/>
    </source>
</evidence>
<comment type="caution">
    <text evidence="14">The sequence shown here is derived from an EMBL/GenBank/DDBJ whole genome shotgun (WGS) entry which is preliminary data.</text>
</comment>
<dbReference type="EMBL" id="CM026431">
    <property type="protein sequence ID" value="KAG0559117.1"/>
    <property type="molecule type" value="Genomic_DNA"/>
</dbReference>
<evidence type="ECO:0000256" key="11">
    <source>
        <dbReference type="PIRSR" id="PIRSR601929-3"/>
    </source>
</evidence>
<gene>
    <name evidence="14" type="ORF">KC19_10G080200</name>
</gene>
<dbReference type="GO" id="GO:0010497">
    <property type="term" value="P:plasmodesmata-mediated intercellular transport"/>
    <property type="evidence" value="ECO:0007669"/>
    <property type="project" value="UniProtKB-ARBA"/>
</dbReference>
<feature type="binding site" evidence="9">
    <location>
        <position position="110"/>
    </location>
    <ligand>
        <name>oxalate</name>
        <dbReference type="ChEBI" id="CHEBI:30623"/>
    </ligand>
</feature>
<dbReference type="PROSITE" id="PS51257">
    <property type="entry name" value="PROKAR_LIPOPROTEIN"/>
    <property type="match status" value="1"/>
</dbReference>
<dbReference type="CDD" id="cd02241">
    <property type="entry name" value="cupin_OxOx"/>
    <property type="match status" value="1"/>
</dbReference>
<evidence type="ECO:0000256" key="3">
    <source>
        <dbReference type="ARBA" id="ARBA00022523"/>
    </source>
</evidence>
<evidence type="ECO:0000313" key="14">
    <source>
        <dbReference type="EMBL" id="KAG0559117.1"/>
    </source>
</evidence>
<keyword evidence="8 9" id="KW-0464">Manganese</keyword>
<evidence type="ECO:0000313" key="15">
    <source>
        <dbReference type="Proteomes" id="UP000822688"/>
    </source>
</evidence>